<reference evidence="4" key="1">
    <citation type="journal article" date="2017" name="Nature">
        <title>The genome of Chenopodium quinoa.</title>
        <authorList>
            <person name="Jarvis D.E."/>
            <person name="Ho Y.S."/>
            <person name="Lightfoot D.J."/>
            <person name="Schmoeckel S.M."/>
            <person name="Li B."/>
            <person name="Borm T.J.A."/>
            <person name="Ohyanagi H."/>
            <person name="Mineta K."/>
            <person name="Michell C.T."/>
            <person name="Saber N."/>
            <person name="Kharbatia N.M."/>
            <person name="Rupper R.R."/>
            <person name="Sharp A.R."/>
            <person name="Dally N."/>
            <person name="Boughton B.A."/>
            <person name="Woo Y.H."/>
            <person name="Gao G."/>
            <person name="Schijlen E.G.W.M."/>
            <person name="Guo X."/>
            <person name="Momin A.A."/>
            <person name="Negrao S."/>
            <person name="Al-Babili S."/>
            <person name="Gehring C."/>
            <person name="Roessner U."/>
            <person name="Jung C."/>
            <person name="Murphy K."/>
            <person name="Arold S.T."/>
            <person name="Gojobori T."/>
            <person name="van der Linden C.G."/>
            <person name="van Loo E.N."/>
            <person name="Jellen E.N."/>
            <person name="Maughan P.J."/>
            <person name="Tester M."/>
        </authorList>
    </citation>
    <scope>NUCLEOTIDE SEQUENCE [LARGE SCALE GENOMIC DNA]</scope>
    <source>
        <strain evidence="4">cv. PI 614886</strain>
    </source>
</reference>
<dbReference type="CDD" id="cd21608">
    <property type="entry name" value="RRM2_NsCP33_like"/>
    <property type="match status" value="1"/>
</dbReference>
<dbReference type="OrthoDB" id="439808at2759"/>
<accession>A0A803LSJ0</accession>
<dbReference type="PANTHER" id="PTHR48027">
    <property type="entry name" value="HETEROGENEOUS NUCLEAR RIBONUCLEOPROTEIN 87F-RELATED"/>
    <property type="match status" value="1"/>
</dbReference>
<dbReference type="InterPro" id="IPR052462">
    <property type="entry name" value="SLIRP/GR-RBP-like"/>
</dbReference>
<feature type="domain" description="RRM" evidence="3">
    <location>
        <begin position="40"/>
        <end position="118"/>
    </location>
</feature>
<evidence type="ECO:0000313" key="4">
    <source>
        <dbReference type="EnsemblPlants" id="AUR62018184-RA:cds"/>
    </source>
</evidence>
<evidence type="ECO:0000256" key="2">
    <source>
        <dbReference type="PROSITE-ProRule" id="PRU00176"/>
    </source>
</evidence>
<keyword evidence="5" id="KW-1185">Reference proteome</keyword>
<dbReference type="KEGG" id="cqi:110735104"/>
<dbReference type="PROSITE" id="PS50102">
    <property type="entry name" value="RRM"/>
    <property type="match status" value="1"/>
</dbReference>
<reference evidence="4" key="2">
    <citation type="submission" date="2021-03" db="UniProtKB">
        <authorList>
            <consortium name="EnsemblPlants"/>
        </authorList>
    </citation>
    <scope>IDENTIFICATION</scope>
</reference>
<gene>
    <name evidence="4" type="primary">LOC110735104</name>
</gene>
<dbReference type="Proteomes" id="UP000596660">
    <property type="component" value="Unplaced"/>
</dbReference>
<dbReference type="SUPFAM" id="SSF54928">
    <property type="entry name" value="RNA-binding domain, RBD"/>
    <property type="match status" value="1"/>
</dbReference>
<sequence>MTFINKVGNILKQTSHKLQSLEPSVLNASFYQAIRCFSSSKLFIGGLSFATDENSLREAFLPYGDVVEARVIFDRESGRSRGFGFVSYASAEEASSAIQALDGRDLHGRFLRVAYAADQRRTSPGPSFSGASGYGDSFRGNYSCGTVTSHTGGKFSGGDSNNANGGSYNSLSNTGFGNTGEYSDGNCSRPNAGIYEGFSADGNGAANYTASPDIFKTHVSNGSGGGHYLQNAGKDFGGNPGGAYGAAFGGCSFENGSHGPTGNYSRSGDGNGIADSYNGVNSFSGKTLYNTMR</sequence>
<dbReference type="EnsemblPlants" id="AUR62018184-RA">
    <property type="protein sequence ID" value="AUR62018184-RA:cds"/>
    <property type="gene ID" value="AUR62018184"/>
</dbReference>
<evidence type="ECO:0000259" key="3">
    <source>
        <dbReference type="PROSITE" id="PS50102"/>
    </source>
</evidence>
<keyword evidence="1 2" id="KW-0694">RNA-binding</keyword>
<dbReference type="Gramene" id="AUR62018184-RA">
    <property type="protein sequence ID" value="AUR62018184-RA:cds"/>
    <property type="gene ID" value="AUR62018184"/>
</dbReference>
<protein>
    <recommendedName>
        <fullName evidence="3">RRM domain-containing protein</fullName>
    </recommendedName>
</protein>
<evidence type="ECO:0000313" key="5">
    <source>
        <dbReference type="Proteomes" id="UP000596660"/>
    </source>
</evidence>
<dbReference type="Pfam" id="PF00076">
    <property type="entry name" value="RRM_1"/>
    <property type="match status" value="1"/>
</dbReference>
<dbReference type="AlphaFoldDB" id="A0A803LSJ0"/>
<dbReference type="SMART" id="SM00360">
    <property type="entry name" value="RRM"/>
    <property type="match status" value="1"/>
</dbReference>
<proteinExistence type="predicted"/>
<dbReference type="InterPro" id="IPR000504">
    <property type="entry name" value="RRM_dom"/>
</dbReference>
<dbReference type="GeneID" id="110735104"/>
<dbReference type="OMA" id="KPEMING"/>
<dbReference type="RefSeq" id="XP_021770948.1">
    <property type="nucleotide sequence ID" value="XM_021915256.1"/>
</dbReference>
<dbReference type="InterPro" id="IPR035979">
    <property type="entry name" value="RBD_domain_sf"/>
</dbReference>
<organism evidence="4 5">
    <name type="scientific">Chenopodium quinoa</name>
    <name type="common">Quinoa</name>
    <dbReference type="NCBI Taxonomy" id="63459"/>
    <lineage>
        <taxon>Eukaryota</taxon>
        <taxon>Viridiplantae</taxon>
        <taxon>Streptophyta</taxon>
        <taxon>Embryophyta</taxon>
        <taxon>Tracheophyta</taxon>
        <taxon>Spermatophyta</taxon>
        <taxon>Magnoliopsida</taxon>
        <taxon>eudicotyledons</taxon>
        <taxon>Gunneridae</taxon>
        <taxon>Pentapetalae</taxon>
        <taxon>Caryophyllales</taxon>
        <taxon>Chenopodiaceae</taxon>
        <taxon>Chenopodioideae</taxon>
        <taxon>Atripliceae</taxon>
        <taxon>Chenopodium</taxon>
    </lineage>
</organism>
<dbReference type="Gene3D" id="3.30.70.330">
    <property type="match status" value="1"/>
</dbReference>
<dbReference type="InterPro" id="IPR048289">
    <property type="entry name" value="RRM2_NsCP33-like"/>
</dbReference>
<evidence type="ECO:0000256" key="1">
    <source>
        <dbReference type="ARBA" id="ARBA00022884"/>
    </source>
</evidence>
<dbReference type="InterPro" id="IPR012677">
    <property type="entry name" value="Nucleotide-bd_a/b_plait_sf"/>
</dbReference>
<dbReference type="GO" id="GO:0003723">
    <property type="term" value="F:RNA binding"/>
    <property type="evidence" value="ECO:0007669"/>
    <property type="project" value="UniProtKB-UniRule"/>
</dbReference>
<name>A0A803LSJ0_CHEQI</name>